<gene>
    <name evidence="2" type="ORF">K443DRAFT_107864</name>
</gene>
<dbReference type="HOGENOM" id="CLU_063719_0_0_1"/>
<reference evidence="2 3" key="1">
    <citation type="submission" date="2014-04" db="EMBL/GenBank/DDBJ databases">
        <authorList>
            <consortium name="DOE Joint Genome Institute"/>
            <person name="Kuo A."/>
            <person name="Kohler A."/>
            <person name="Nagy L.G."/>
            <person name="Floudas D."/>
            <person name="Copeland A."/>
            <person name="Barry K.W."/>
            <person name="Cichocki N."/>
            <person name="Veneault-Fourrey C."/>
            <person name="LaButti K."/>
            <person name="Lindquist E.A."/>
            <person name="Lipzen A."/>
            <person name="Lundell T."/>
            <person name="Morin E."/>
            <person name="Murat C."/>
            <person name="Sun H."/>
            <person name="Tunlid A."/>
            <person name="Henrissat B."/>
            <person name="Grigoriev I.V."/>
            <person name="Hibbett D.S."/>
            <person name="Martin F."/>
            <person name="Nordberg H.P."/>
            <person name="Cantor M.N."/>
            <person name="Hua S.X."/>
        </authorList>
    </citation>
    <scope>NUCLEOTIDE SEQUENCE [LARGE SCALE GENOMIC DNA]</scope>
    <source>
        <strain evidence="2 3">LaAM-08-1</strain>
    </source>
</reference>
<reference evidence="3" key="2">
    <citation type="submission" date="2015-01" db="EMBL/GenBank/DDBJ databases">
        <title>Evolutionary Origins and Diversification of the Mycorrhizal Mutualists.</title>
        <authorList>
            <consortium name="DOE Joint Genome Institute"/>
            <consortium name="Mycorrhizal Genomics Consortium"/>
            <person name="Kohler A."/>
            <person name="Kuo A."/>
            <person name="Nagy L.G."/>
            <person name="Floudas D."/>
            <person name="Copeland A."/>
            <person name="Barry K.W."/>
            <person name="Cichocki N."/>
            <person name="Veneault-Fourrey C."/>
            <person name="LaButti K."/>
            <person name="Lindquist E.A."/>
            <person name="Lipzen A."/>
            <person name="Lundell T."/>
            <person name="Morin E."/>
            <person name="Murat C."/>
            <person name="Riley R."/>
            <person name="Ohm R."/>
            <person name="Sun H."/>
            <person name="Tunlid A."/>
            <person name="Henrissat B."/>
            <person name="Grigoriev I.V."/>
            <person name="Hibbett D.S."/>
            <person name="Martin F."/>
        </authorList>
    </citation>
    <scope>NUCLEOTIDE SEQUENCE [LARGE SCALE GENOMIC DNA]</scope>
    <source>
        <strain evidence="3">LaAM-08-1</strain>
    </source>
</reference>
<sequence>MFNDVVQLTPAEYKPDDLNPLVDESEPPTSITDIEKPPPADAEFTAAEIRSSFMEVVLEPVFLDRAMLTMSQDDDGKWCCPHCQQLYGHDPESQEHDHGSRPHLERHMYVNHLNTGKTLSSKCLPLTATYSNALLMAVSSRQRRNPSFAPTALRSASHSEKYTARRRIKSHQITSTQIAQRAARCVEGYMQVLMEVRSIFDDVEDEVSHTHPSLNFIQIVFLQNHRARLQANIDSLVGQADTFSMLDKHTPVTISELVELVEELSDISEDSD</sequence>
<dbReference type="AlphaFoldDB" id="A0A0C9WK96"/>
<keyword evidence="3" id="KW-1185">Reference proteome</keyword>
<proteinExistence type="predicted"/>
<feature type="region of interest" description="Disordered" evidence="1">
    <location>
        <begin position="9"/>
        <end position="38"/>
    </location>
</feature>
<evidence type="ECO:0000313" key="3">
    <source>
        <dbReference type="Proteomes" id="UP000054477"/>
    </source>
</evidence>
<dbReference type="EMBL" id="KN838734">
    <property type="protein sequence ID" value="KIJ96059.1"/>
    <property type="molecule type" value="Genomic_DNA"/>
</dbReference>
<dbReference type="OrthoDB" id="5872161at2759"/>
<name>A0A0C9WK96_9AGAR</name>
<organism evidence="2 3">
    <name type="scientific">Laccaria amethystina LaAM-08-1</name>
    <dbReference type="NCBI Taxonomy" id="1095629"/>
    <lineage>
        <taxon>Eukaryota</taxon>
        <taxon>Fungi</taxon>
        <taxon>Dikarya</taxon>
        <taxon>Basidiomycota</taxon>
        <taxon>Agaricomycotina</taxon>
        <taxon>Agaricomycetes</taxon>
        <taxon>Agaricomycetidae</taxon>
        <taxon>Agaricales</taxon>
        <taxon>Agaricineae</taxon>
        <taxon>Hydnangiaceae</taxon>
        <taxon>Laccaria</taxon>
    </lineage>
</organism>
<evidence type="ECO:0000256" key="1">
    <source>
        <dbReference type="SAM" id="MobiDB-lite"/>
    </source>
</evidence>
<accession>A0A0C9WK96</accession>
<feature type="region of interest" description="Disordered" evidence="1">
    <location>
        <begin position="146"/>
        <end position="167"/>
    </location>
</feature>
<evidence type="ECO:0000313" key="2">
    <source>
        <dbReference type="EMBL" id="KIJ96059.1"/>
    </source>
</evidence>
<protein>
    <submittedName>
        <fullName evidence="2">Unplaced genomic scaffold K443scaffold_199, whole genome shotgun sequence</fullName>
    </submittedName>
</protein>
<dbReference type="Proteomes" id="UP000054477">
    <property type="component" value="Unassembled WGS sequence"/>
</dbReference>